<gene>
    <name evidence="11" type="ORF">METZ01_LOCUS168609</name>
</gene>
<evidence type="ECO:0000256" key="7">
    <source>
        <dbReference type="ARBA" id="ARBA00023016"/>
    </source>
</evidence>
<feature type="non-terminal residue" evidence="11">
    <location>
        <position position="400"/>
    </location>
</feature>
<evidence type="ECO:0000256" key="9">
    <source>
        <dbReference type="ARBA" id="ARBA00023204"/>
    </source>
</evidence>
<keyword evidence="5" id="KW-0378">Hydrolase</keyword>
<dbReference type="CDD" id="cd01121">
    <property type="entry name" value="RadA_SMS_N"/>
    <property type="match status" value="1"/>
</dbReference>
<evidence type="ECO:0000259" key="10">
    <source>
        <dbReference type="PROSITE" id="PS50162"/>
    </source>
</evidence>
<dbReference type="InterPro" id="IPR020568">
    <property type="entry name" value="Ribosomal_Su5_D2-typ_SF"/>
</dbReference>
<keyword evidence="2" id="KW-0547">Nucleotide-binding</keyword>
<keyword evidence="9" id="KW-0234">DNA repair</keyword>
<evidence type="ECO:0000256" key="4">
    <source>
        <dbReference type="ARBA" id="ARBA00022771"/>
    </source>
</evidence>
<sequence length="400" mass="42885">VATAVVSCLHDSHRCFTTEPLLHLHGAIPTKVRPSVSKTEFVCQHCDFRYPKWAGQCSECGAWNSLTETTVARPKTRDLKRVEGKRAPVALNEISNRPISRLLTGLSEFDRVLGSGLVEGTVVLLGGEPGIGKSTLALQCAAMLSSEGLVLYISGEESLQQIGLRASRMGLAESPVRLLSETNLEAVLQSANDIRPTLLVIDSIQTLSAPEIESASGSISQIRSCAEQLVRFAKESDTVILMIGHVTKEGVLAGPKVLEHIVDTVLYFEGDPDSRFRLVRAFKNRYGPVNEIGVFAMTQSGLRGVDNPSAMFLSSGGVPSSGRAVLAVQEGSRPLLVEIQALVDESPLANPRRVCVGLDNGRIGMLLAVLHRHAGISLSNRDVYVNVAGGMRIGETASDV</sequence>
<dbReference type="NCBIfam" id="TIGR00416">
    <property type="entry name" value="sms"/>
    <property type="match status" value="1"/>
</dbReference>
<dbReference type="GO" id="GO:0005829">
    <property type="term" value="C:cytosol"/>
    <property type="evidence" value="ECO:0007669"/>
    <property type="project" value="TreeGrafter"/>
</dbReference>
<keyword evidence="3" id="KW-0227">DNA damage</keyword>
<dbReference type="FunFam" id="3.40.50.300:FF:000050">
    <property type="entry name" value="DNA repair protein RadA"/>
    <property type="match status" value="1"/>
</dbReference>
<dbReference type="GO" id="GO:0140664">
    <property type="term" value="F:ATP-dependent DNA damage sensor activity"/>
    <property type="evidence" value="ECO:0007669"/>
    <property type="project" value="InterPro"/>
</dbReference>
<dbReference type="SUPFAM" id="SSF54211">
    <property type="entry name" value="Ribosomal protein S5 domain 2-like"/>
    <property type="match status" value="1"/>
</dbReference>
<keyword evidence="7" id="KW-0346">Stress response</keyword>
<name>A0A382BPQ1_9ZZZZ</name>
<keyword evidence="4" id="KW-0863">Zinc-finger</keyword>
<dbReference type="EMBL" id="UINC01030791">
    <property type="protein sequence ID" value="SVB15755.1"/>
    <property type="molecule type" value="Genomic_DNA"/>
</dbReference>
<dbReference type="InterPro" id="IPR041166">
    <property type="entry name" value="Rubredoxin_2"/>
</dbReference>
<dbReference type="GO" id="GO:0005524">
    <property type="term" value="F:ATP binding"/>
    <property type="evidence" value="ECO:0007669"/>
    <property type="project" value="UniProtKB-KW"/>
</dbReference>
<dbReference type="Pfam" id="PF13481">
    <property type="entry name" value="AAA_25"/>
    <property type="match status" value="1"/>
</dbReference>
<dbReference type="GO" id="GO:0016787">
    <property type="term" value="F:hydrolase activity"/>
    <property type="evidence" value="ECO:0007669"/>
    <property type="project" value="UniProtKB-KW"/>
</dbReference>
<dbReference type="AlphaFoldDB" id="A0A382BPQ1"/>
<proteinExistence type="predicted"/>
<evidence type="ECO:0000313" key="11">
    <source>
        <dbReference type="EMBL" id="SVB15755.1"/>
    </source>
</evidence>
<accession>A0A382BPQ1</accession>
<evidence type="ECO:0000256" key="5">
    <source>
        <dbReference type="ARBA" id="ARBA00022801"/>
    </source>
</evidence>
<evidence type="ECO:0000256" key="3">
    <source>
        <dbReference type="ARBA" id="ARBA00022763"/>
    </source>
</evidence>
<feature type="domain" description="RecA family profile 1" evidence="10">
    <location>
        <begin position="98"/>
        <end position="246"/>
    </location>
</feature>
<dbReference type="InterPro" id="IPR003593">
    <property type="entry name" value="AAA+_ATPase"/>
</dbReference>
<organism evidence="11">
    <name type="scientific">marine metagenome</name>
    <dbReference type="NCBI Taxonomy" id="408172"/>
    <lineage>
        <taxon>unclassified sequences</taxon>
        <taxon>metagenomes</taxon>
        <taxon>ecological metagenomes</taxon>
    </lineage>
</organism>
<dbReference type="Pfam" id="PF18073">
    <property type="entry name" value="Zn_ribbon_LapB"/>
    <property type="match status" value="1"/>
</dbReference>
<dbReference type="PANTHER" id="PTHR32472">
    <property type="entry name" value="DNA REPAIR PROTEIN RADA"/>
    <property type="match status" value="1"/>
</dbReference>
<dbReference type="InterPro" id="IPR004504">
    <property type="entry name" value="DNA_repair_RadA"/>
</dbReference>
<dbReference type="PROSITE" id="PS50162">
    <property type="entry name" value="RECA_2"/>
    <property type="match status" value="1"/>
</dbReference>
<reference evidence="11" key="1">
    <citation type="submission" date="2018-05" db="EMBL/GenBank/DDBJ databases">
        <authorList>
            <person name="Lanie J.A."/>
            <person name="Ng W.-L."/>
            <person name="Kazmierczak K.M."/>
            <person name="Andrzejewski T.M."/>
            <person name="Davidsen T.M."/>
            <person name="Wayne K.J."/>
            <person name="Tettelin H."/>
            <person name="Glass J.I."/>
            <person name="Rusch D."/>
            <person name="Podicherti R."/>
            <person name="Tsui H.-C.T."/>
            <person name="Winkler M.E."/>
        </authorList>
    </citation>
    <scope>NUCLEOTIDE SEQUENCE</scope>
</reference>
<evidence type="ECO:0000256" key="8">
    <source>
        <dbReference type="ARBA" id="ARBA00023125"/>
    </source>
</evidence>
<dbReference type="SUPFAM" id="SSF52540">
    <property type="entry name" value="P-loop containing nucleoside triphosphate hydrolases"/>
    <property type="match status" value="1"/>
</dbReference>
<evidence type="ECO:0000256" key="6">
    <source>
        <dbReference type="ARBA" id="ARBA00022840"/>
    </source>
</evidence>
<protein>
    <recommendedName>
        <fullName evidence="10">RecA family profile 1 domain-containing protein</fullName>
    </recommendedName>
</protein>
<evidence type="ECO:0000256" key="2">
    <source>
        <dbReference type="ARBA" id="ARBA00022741"/>
    </source>
</evidence>
<dbReference type="GO" id="GO:0000725">
    <property type="term" value="P:recombinational repair"/>
    <property type="evidence" value="ECO:0007669"/>
    <property type="project" value="TreeGrafter"/>
</dbReference>
<evidence type="ECO:0000256" key="1">
    <source>
        <dbReference type="ARBA" id="ARBA00022723"/>
    </source>
</evidence>
<dbReference type="InterPro" id="IPR027417">
    <property type="entry name" value="P-loop_NTPase"/>
</dbReference>
<dbReference type="SMART" id="SM00382">
    <property type="entry name" value="AAA"/>
    <property type="match status" value="1"/>
</dbReference>
<dbReference type="Gene3D" id="3.40.50.300">
    <property type="entry name" value="P-loop containing nucleotide triphosphate hydrolases"/>
    <property type="match status" value="1"/>
</dbReference>
<dbReference type="PANTHER" id="PTHR32472:SF10">
    <property type="entry name" value="DNA REPAIR PROTEIN RADA-LIKE PROTEIN"/>
    <property type="match status" value="1"/>
</dbReference>
<keyword evidence="1" id="KW-0479">Metal-binding</keyword>
<dbReference type="GO" id="GO:0008270">
    <property type="term" value="F:zinc ion binding"/>
    <property type="evidence" value="ECO:0007669"/>
    <property type="project" value="UniProtKB-KW"/>
</dbReference>
<keyword evidence="8" id="KW-0238">DNA-binding</keyword>
<keyword evidence="4" id="KW-0862">Zinc</keyword>
<dbReference type="GO" id="GO:0003684">
    <property type="term" value="F:damaged DNA binding"/>
    <property type="evidence" value="ECO:0007669"/>
    <property type="project" value="InterPro"/>
</dbReference>
<dbReference type="PRINTS" id="PR01874">
    <property type="entry name" value="DNAREPAIRADA"/>
</dbReference>
<dbReference type="InterPro" id="IPR020588">
    <property type="entry name" value="RecA_ATP-bd"/>
</dbReference>
<keyword evidence="6" id="KW-0067">ATP-binding</keyword>
<feature type="non-terminal residue" evidence="11">
    <location>
        <position position="1"/>
    </location>
</feature>